<evidence type="ECO:0000313" key="4">
    <source>
        <dbReference type="Proteomes" id="UP001152888"/>
    </source>
</evidence>
<comment type="caution">
    <text evidence="3">The sequence shown here is derived from an EMBL/GenBank/DDBJ whole genome shotgun (WGS) entry which is preliminary data.</text>
</comment>
<dbReference type="SMART" id="SM00100">
    <property type="entry name" value="cNMP"/>
    <property type="match status" value="1"/>
</dbReference>
<evidence type="ECO:0000256" key="1">
    <source>
        <dbReference type="SAM" id="Phobius"/>
    </source>
</evidence>
<dbReference type="Proteomes" id="UP001152888">
    <property type="component" value="Unassembled WGS sequence"/>
</dbReference>
<dbReference type="PANTHER" id="PTHR45689:SF14">
    <property type="entry name" value="CYCLIC NUCLEOTIDE-GATED CATION CHANNEL SUBUNIT A-LIKE PROTEIN"/>
    <property type="match status" value="1"/>
</dbReference>
<organism evidence="3 4">
    <name type="scientific">Acanthoscelides obtectus</name>
    <name type="common">Bean weevil</name>
    <name type="synonym">Bruchus obtectus</name>
    <dbReference type="NCBI Taxonomy" id="200917"/>
    <lineage>
        <taxon>Eukaryota</taxon>
        <taxon>Metazoa</taxon>
        <taxon>Ecdysozoa</taxon>
        <taxon>Arthropoda</taxon>
        <taxon>Hexapoda</taxon>
        <taxon>Insecta</taxon>
        <taxon>Pterygota</taxon>
        <taxon>Neoptera</taxon>
        <taxon>Endopterygota</taxon>
        <taxon>Coleoptera</taxon>
        <taxon>Polyphaga</taxon>
        <taxon>Cucujiformia</taxon>
        <taxon>Chrysomeloidea</taxon>
        <taxon>Chrysomelidae</taxon>
        <taxon>Bruchinae</taxon>
        <taxon>Bruchini</taxon>
        <taxon>Acanthoscelides</taxon>
    </lineage>
</organism>
<dbReference type="AlphaFoldDB" id="A0A9P0JUC9"/>
<feature type="transmembrane region" description="Helical" evidence="1">
    <location>
        <begin position="119"/>
        <end position="142"/>
    </location>
</feature>
<feature type="transmembrane region" description="Helical" evidence="1">
    <location>
        <begin position="284"/>
        <end position="307"/>
    </location>
</feature>
<feature type="transmembrane region" description="Helical" evidence="1">
    <location>
        <begin position="86"/>
        <end position="107"/>
    </location>
</feature>
<feature type="transmembrane region" description="Helical" evidence="1">
    <location>
        <begin position="239"/>
        <end position="264"/>
    </location>
</feature>
<dbReference type="Gene3D" id="2.60.120.10">
    <property type="entry name" value="Jelly Rolls"/>
    <property type="match status" value="1"/>
</dbReference>
<dbReference type="InterPro" id="IPR014710">
    <property type="entry name" value="RmlC-like_jellyroll"/>
</dbReference>
<dbReference type="GO" id="GO:0005249">
    <property type="term" value="F:voltage-gated potassium channel activity"/>
    <property type="evidence" value="ECO:0007669"/>
    <property type="project" value="TreeGrafter"/>
</dbReference>
<feature type="domain" description="Cyclic nucleotide-binding" evidence="2">
    <location>
        <begin position="421"/>
        <end position="529"/>
    </location>
</feature>
<keyword evidence="1" id="KW-1133">Transmembrane helix</keyword>
<dbReference type="SUPFAM" id="SSF51206">
    <property type="entry name" value="cAMP-binding domain-like"/>
    <property type="match status" value="1"/>
</dbReference>
<dbReference type="InterPro" id="IPR000595">
    <property type="entry name" value="cNMP-bd_dom"/>
</dbReference>
<feature type="transmembrane region" description="Helical" evidence="1">
    <location>
        <begin position="201"/>
        <end position="218"/>
    </location>
</feature>
<feature type="transmembrane region" description="Helical" evidence="1">
    <location>
        <begin position="163"/>
        <end position="181"/>
    </location>
</feature>
<keyword evidence="1" id="KW-0472">Membrane</keyword>
<dbReference type="CDD" id="cd00038">
    <property type="entry name" value="CAP_ED"/>
    <property type="match status" value="1"/>
</dbReference>
<dbReference type="InterPro" id="IPR018490">
    <property type="entry name" value="cNMP-bd_dom_sf"/>
</dbReference>
<name>A0A9P0JUC9_ACAOB</name>
<gene>
    <name evidence="3" type="ORF">ACAOBT_LOCUS3612</name>
</gene>
<reference evidence="3" key="1">
    <citation type="submission" date="2022-03" db="EMBL/GenBank/DDBJ databases">
        <authorList>
            <person name="Sayadi A."/>
        </authorList>
    </citation>
    <scope>NUCLEOTIDE SEQUENCE</scope>
</reference>
<proteinExistence type="predicted"/>
<dbReference type="GO" id="GO:0098855">
    <property type="term" value="C:HCN channel complex"/>
    <property type="evidence" value="ECO:0007669"/>
    <property type="project" value="TreeGrafter"/>
</dbReference>
<dbReference type="GO" id="GO:0003254">
    <property type="term" value="P:regulation of membrane depolarization"/>
    <property type="evidence" value="ECO:0007669"/>
    <property type="project" value="TreeGrafter"/>
</dbReference>
<dbReference type="OrthoDB" id="2021138at2759"/>
<dbReference type="PROSITE" id="PS50042">
    <property type="entry name" value="CNMP_BINDING_3"/>
    <property type="match status" value="1"/>
</dbReference>
<accession>A0A9P0JUC9</accession>
<keyword evidence="4" id="KW-1185">Reference proteome</keyword>
<dbReference type="EMBL" id="CAKOFQ010006687">
    <property type="protein sequence ID" value="CAH1960214.1"/>
    <property type="molecule type" value="Genomic_DNA"/>
</dbReference>
<evidence type="ECO:0000259" key="2">
    <source>
        <dbReference type="PROSITE" id="PS50042"/>
    </source>
</evidence>
<keyword evidence="1" id="KW-0812">Transmembrane</keyword>
<dbReference type="Pfam" id="PF00027">
    <property type="entry name" value="cNMP_binding"/>
    <property type="match status" value="1"/>
</dbReference>
<dbReference type="PANTHER" id="PTHR45689">
    <property type="entry name" value="I[[H]] CHANNEL, ISOFORM E"/>
    <property type="match status" value="1"/>
</dbReference>
<protein>
    <recommendedName>
        <fullName evidence="2">Cyclic nucleotide-binding domain-containing protein</fullName>
    </recommendedName>
</protein>
<evidence type="ECO:0000313" key="3">
    <source>
        <dbReference type="EMBL" id="CAH1960214.1"/>
    </source>
</evidence>
<dbReference type="InterPro" id="IPR051413">
    <property type="entry name" value="K/Na_HCN_channel"/>
</dbReference>
<dbReference type="GO" id="GO:0035725">
    <property type="term" value="P:sodium ion transmembrane transport"/>
    <property type="evidence" value="ECO:0007669"/>
    <property type="project" value="TreeGrafter"/>
</dbReference>
<feature type="transmembrane region" description="Helical" evidence="1">
    <location>
        <begin position="319"/>
        <end position="337"/>
    </location>
</feature>
<dbReference type="Gene3D" id="1.10.287.630">
    <property type="entry name" value="Helix hairpin bin"/>
    <property type="match status" value="1"/>
</dbReference>
<sequence length="577" mass="67406">MGRDKRDIPKHRCGLKKTTRGLQPLPPSASRWMKFKRWVKILSLLDEKNRRCISFFAGTSEMRNEFYRHVKNRDKYVIHPFSKLSYILDLLFFFSWGAQLVILPVYYSVAVTLHDVLNPITASALATIQTISVVSLFFIGYIKYKTKTIVIDHKMICLHYVRTFFIPDLIAVVGPVLHVFMRTVMVTVSIDETDEYDYIHFLYRYSISFCYVIRLKSLKKTTRDILVVSGMPETVTFTVDHLCTMTLMLHMMTSLAISIPWTIYHIDYPEESWLRQANIHNVTLSGISTVYGHGFLMTCCYFFGLSHGGYHITMPNEEITLFIVSFIGRLYTLYMIADLLRLFGLVNISESRYEHFLVMLKEYIKSKDLPPQMRVKVLNYYKYKLQGNYFSERQIFDTLSVHLRIEMLLYRARNFLAKMPVLQVIPREQLGALIAEMQNKLYSPGDTIVKEGQLMDNVYIIKCGTVAMYRNNTELCHIEDGDTFGESLFTATGNIQYQFTYIAIDYCEIYNIPKDKFIQVLMEYDDVKKFFETRLHGKEKKIDHLKRSLSETNDIVSQLKSGKILEKPKLKPTYLAE</sequence>